<organism evidence="1 2">
    <name type="scientific">Dehalobacterium formicoaceticum</name>
    <dbReference type="NCBI Taxonomy" id="51515"/>
    <lineage>
        <taxon>Bacteria</taxon>
        <taxon>Bacillati</taxon>
        <taxon>Bacillota</taxon>
        <taxon>Clostridia</taxon>
        <taxon>Eubacteriales</taxon>
        <taxon>Peptococcaceae</taxon>
        <taxon>Dehalobacterium</taxon>
    </lineage>
</organism>
<protein>
    <submittedName>
        <fullName evidence="1">Uncharacterized protein</fullName>
    </submittedName>
</protein>
<evidence type="ECO:0000313" key="1">
    <source>
        <dbReference type="EMBL" id="MCR6545172.1"/>
    </source>
</evidence>
<dbReference type="Proteomes" id="UP001524944">
    <property type="component" value="Unassembled WGS sequence"/>
</dbReference>
<accession>A0ABT1Y2S2</accession>
<dbReference type="RefSeq" id="WP_089608838.1">
    <property type="nucleotide sequence ID" value="NZ_CP022121.1"/>
</dbReference>
<name>A0ABT1Y2S2_9FIRM</name>
<sequence>MTNQRFLHIKIHTDSEIKADINIPLGILKATAKFPLLALNVIPQETVKELRKSGIHLQDINMGELTRLVEQGKIKDTLIRMEVLDPIEGRIKVRIYIDGSL</sequence>
<keyword evidence="2" id="KW-1185">Reference proteome</keyword>
<reference evidence="1 2" key="1">
    <citation type="submission" date="2022-08" db="EMBL/GenBank/DDBJ databases">
        <title>Proteogenomics of the novel Dehalobacterium formicoaceticum strain EZ94 highlights a key role of methyltransferases during anaerobic dichloromethane degradation.</title>
        <authorList>
            <person name="Wasmund K."/>
        </authorList>
    </citation>
    <scope>NUCLEOTIDE SEQUENCE [LARGE SCALE GENOMIC DNA]</scope>
    <source>
        <strain evidence="1 2">EZ94</strain>
    </source>
</reference>
<gene>
    <name evidence="1" type="ORF">NVS47_06530</name>
</gene>
<evidence type="ECO:0000313" key="2">
    <source>
        <dbReference type="Proteomes" id="UP001524944"/>
    </source>
</evidence>
<comment type="caution">
    <text evidence="1">The sequence shown here is derived from an EMBL/GenBank/DDBJ whole genome shotgun (WGS) entry which is preliminary data.</text>
</comment>
<proteinExistence type="predicted"/>
<dbReference type="EMBL" id="JANPWE010000002">
    <property type="protein sequence ID" value="MCR6545172.1"/>
    <property type="molecule type" value="Genomic_DNA"/>
</dbReference>